<dbReference type="Gene3D" id="6.20.210.20">
    <property type="entry name" value="THAP domain"/>
    <property type="match status" value="2"/>
</dbReference>
<evidence type="ECO:0000313" key="8">
    <source>
        <dbReference type="Proteomes" id="UP000694888"/>
    </source>
</evidence>
<evidence type="ECO:0000256" key="2">
    <source>
        <dbReference type="ARBA" id="ARBA00022771"/>
    </source>
</evidence>
<dbReference type="SUPFAM" id="SSF57716">
    <property type="entry name" value="Glucocorticoid receptor-like (DNA-binding domain)"/>
    <property type="match status" value="2"/>
</dbReference>
<evidence type="ECO:0000259" key="7">
    <source>
        <dbReference type="PROSITE" id="PS50950"/>
    </source>
</evidence>
<dbReference type="Pfam" id="PF12017">
    <property type="entry name" value="Tnp_P_element"/>
    <property type="match status" value="1"/>
</dbReference>
<feature type="domain" description="THAP-type" evidence="7">
    <location>
        <begin position="1"/>
        <end position="86"/>
    </location>
</feature>
<keyword evidence="2 5" id="KW-0863">Zinc-finger</keyword>
<keyword evidence="4 5" id="KW-0238">DNA-binding</keyword>
<reference evidence="9" key="1">
    <citation type="submission" date="2025-08" db="UniProtKB">
        <authorList>
            <consortium name="RefSeq"/>
        </authorList>
    </citation>
    <scope>IDENTIFICATION</scope>
</reference>
<dbReference type="PROSITE" id="PS50950">
    <property type="entry name" value="ZF_THAP"/>
    <property type="match status" value="2"/>
</dbReference>
<accession>A0ABM0JV02</accession>
<feature type="compositionally biased region" description="Basic residues" evidence="6">
    <location>
        <begin position="248"/>
        <end position="260"/>
    </location>
</feature>
<evidence type="ECO:0000256" key="6">
    <source>
        <dbReference type="SAM" id="MobiDB-lite"/>
    </source>
</evidence>
<feature type="domain" description="THAP-type" evidence="7">
    <location>
        <begin position="101"/>
        <end position="189"/>
    </location>
</feature>
<dbReference type="GeneID" id="101857889"/>
<dbReference type="PANTHER" id="PTHR46927">
    <property type="entry name" value="AGAP005574-PA"/>
    <property type="match status" value="1"/>
</dbReference>
<evidence type="ECO:0000313" key="9">
    <source>
        <dbReference type="RefSeq" id="XP_005102146.1"/>
    </source>
</evidence>
<name>A0ABM0JV02_APLCA</name>
<dbReference type="InterPro" id="IPR038441">
    <property type="entry name" value="THAP_Znf_sf"/>
</dbReference>
<keyword evidence="1" id="KW-0479">Metal-binding</keyword>
<proteinExistence type="predicted"/>
<evidence type="ECO:0000256" key="4">
    <source>
        <dbReference type="ARBA" id="ARBA00023125"/>
    </source>
</evidence>
<dbReference type="InterPro" id="IPR006612">
    <property type="entry name" value="THAP_Znf"/>
</dbReference>
<dbReference type="InterPro" id="IPR048366">
    <property type="entry name" value="TNP-like_GBD"/>
</dbReference>
<keyword evidence="3" id="KW-0862">Zinc</keyword>
<dbReference type="Pfam" id="PF05485">
    <property type="entry name" value="THAP"/>
    <property type="match status" value="2"/>
</dbReference>
<keyword evidence="8" id="KW-1185">Reference proteome</keyword>
<dbReference type="PANTHER" id="PTHR46927:SF3">
    <property type="entry name" value="THAP-TYPE DOMAIN-CONTAINING PROTEIN"/>
    <property type="match status" value="1"/>
</dbReference>
<evidence type="ECO:0000256" key="1">
    <source>
        <dbReference type="ARBA" id="ARBA00022723"/>
    </source>
</evidence>
<gene>
    <name evidence="9" type="primary">LOC101857889</name>
</gene>
<dbReference type="InterPro" id="IPR021896">
    <property type="entry name" value="THAP9-like_HTH"/>
</dbReference>
<dbReference type="InterPro" id="IPR048365">
    <property type="entry name" value="TNP-like_RNaseH_N"/>
</dbReference>
<dbReference type="SMART" id="SM00980">
    <property type="entry name" value="THAP"/>
    <property type="match status" value="2"/>
</dbReference>
<dbReference type="Pfam" id="PF21787">
    <property type="entry name" value="TNP-like_RNaseH_N"/>
    <property type="match status" value="1"/>
</dbReference>
<dbReference type="InterPro" id="IPR052224">
    <property type="entry name" value="THAP_domain_protein"/>
</dbReference>
<feature type="compositionally biased region" description="Acidic residues" evidence="6">
    <location>
        <begin position="191"/>
        <end position="208"/>
    </location>
</feature>
<evidence type="ECO:0000256" key="3">
    <source>
        <dbReference type="ARBA" id="ARBA00022833"/>
    </source>
</evidence>
<sequence length="1071" mass="119040">MVQYCCVALCNNKAKAGSDILLHRFPRRDGAKRQKWAEKVGRKAKDGSLWQPTGNHYICSDHFRPSDYSWESGKQKLKKTAIPSRFPTLARRGRKPQASGAVNTCAALGCTTVRNKTKASAKKQKTDLRFHSFPRTNPSLKRKWLAAMGIKEYLSSDTAFVCGKHFKVTDYEDNNVAEDLRTNAVPSVFPDNEEEEQEEEEEEEEEEMTAASEDDQRAASESNDDQPVVSDSDDDPDYVTGEEVAPVTRRKRGRGRKAKMPIKIKRTKPVKEKKAPEVKRAVPLDHSYPRAGKRARVVDTDLDLLPVGDLEGGQEKSIFPRRGHGKKEFLGGTLVQQFRTVRQQKEAGKTLVKNLKVVMEKGLLSPADFALMTGAFGFLPSNYSAQMLLEVPAGEIPTPELVELRNFCVALQCVSPAAYEHLQNPLSLPEPAVLRPWQCWSDGRPGFLTQQLSFAKEFAFSSPSSPSSSLFALLVQETKLQAKVSWCMKSQSYWGHSDLGCGPVEGSAAVSALTLMLVSLQGCGKFPLAYFLTGQVSSGLVASLVSQALHSTAEEGLLVKAVVTDGQLESQKAAAHLGFSLSPAGPTCFVPHPHRDMSQHKLWFLCDPALTLARTTDLLADRGTIYNRTQNGDLAVSWRFIDSLRRHQAGSRPLENKLWLGKQEPKQRTAPLSASVASALDRLREEEGLAQFQGCEETCRFIRVIDLLSSCLMARNPFATGVHAPLTSENRSRWHMFLTEAIGYLQSLYDDAKTSLSLADRTGAVTGLIVTATSLRDLTAELLEDDHMTYVLPYKLSLEHTRNFFRKVARQGNWRGSPTAAEFCTAMKSLASRRDLDLTLFADTDTVFSADPEVKLYSAGGESREVAGGEFEFESQAEQLSAALRVSDPDWLRPSLLLTARYICRCLRETVVCARCLETLQASGLEPTDVATGWPSAEEESRDSRSVPHGVLKVVLTCERAFKTRLPKDCLRSFLPWAELIGRQIETQVFDSLKDKLAHVFPAGACQEHFYEHELGVEVPHVLQLLKRIVSLYCRLRLHPARSLHQLCLALTARRESRDKTRSSGLVYSAM</sequence>
<evidence type="ECO:0000256" key="5">
    <source>
        <dbReference type="PROSITE-ProRule" id="PRU00309"/>
    </source>
</evidence>
<organism evidence="8 9">
    <name type="scientific">Aplysia californica</name>
    <name type="common">California sea hare</name>
    <dbReference type="NCBI Taxonomy" id="6500"/>
    <lineage>
        <taxon>Eukaryota</taxon>
        <taxon>Metazoa</taxon>
        <taxon>Spiralia</taxon>
        <taxon>Lophotrochozoa</taxon>
        <taxon>Mollusca</taxon>
        <taxon>Gastropoda</taxon>
        <taxon>Heterobranchia</taxon>
        <taxon>Euthyneura</taxon>
        <taxon>Tectipleura</taxon>
        <taxon>Aplysiida</taxon>
        <taxon>Aplysioidea</taxon>
        <taxon>Aplysiidae</taxon>
        <taxon>Aplysia</taxon>
    </lineage>
</organism>
<feature type="region of interest" description="Disordered" evidence="6">
    <location>
        <begin position="178"/>
        <end position="260"/>
    </location>
</feature>
<dbReference type="Proteomes" id="UP000694888">
    <property type="component" value="Unplaced"/>
</dbReference>
<dbReference type="SMART" id="SM00692">
    <property type="entry name" value="DM3"/>
    <property type="match status" value="2"/>
</dbReference>
<protein>
    <submittedName>
        <fullName evidence="9">Uncharacterized protein LOC101857889 isoform X1</fullName>
    </submittedName>
</protein>
<dbReference type="Pfam" id="PF21788">
    <property type="entry name" value="TNP-like_GBD"/>
    <property type="match status" value="1"/>
</dbReference>
<dbReference type="RefSeq" id="XP_005102146.1">
    <property type="nucleotide sequence ID" value="XM_005102089.3"/>
</dbReference>